<name>A0A8S5MUV9_9CAUD</name>
<dbReference type="InterPro" id="IPR052726">
    <property type="entry name" value="Phage_Baseplate_Hub"/>
</dbReference>
<dbReference type="Pfam" id="PF26078">
    <property type="entry name" value="Baseplate_J_M"/>
    <property type="match status" value="1"/>
</dbReference>
<dbReference type="PIRSF" id="PIRSF020481">
    <property type="entry name" value="BAP"/>
    <property type="match status" value="1"/>
</dbReference>
<evidence type="ECO:0000259" key="1">
    <source>
        <dbReference type="Pfam" id="PF04865"/>
    </source>
</evidence>
<organism evidence="4">
    <name type="scientific">Caudovirales sp. ctUL28</name>
    <dbReference type="NCBI Taxonomy" id="2826778"/>
    <lineage>
        <taxon>Viruses</taxon>
        <taxon>Duplodnaviria</taxon>
        <taxon>Heunggongvirae</taxon>
        <taxon>Uroviricota</taxon>
        <taxon>Caudoviricetes</taxon>
    </lineage>
</organism>
<dbReference type="EMBL" id="BK014996">
    <property type="protein sequence ID" value="DAD86189.1"/>
    <property type="molecule type" value="Genomic_DNA"/>
</dbReference>
<dbReference type="InterPro" id="IPR014507">
    <property type="entry name" value="Baseplate_assembly_J_pred"/>
</dbReference>
<accession>A0A8S5MUV9</accession>
<dbReference type="PANTHER" id="PTHR35862">
    <property type="entry name" value="FELS-2 PROPHAGE PROTEIN"/>
    <property type="match status" value="1"/>
</dbReference>
<protein>
    <submittedName>
        <fullName evidence="4">Baseplate assembly protein</fullName>
    </submittedName>
</protein>
<evidence type="ECO:0000313" key="4">
    <source>
        <dbReference type="EMBL" id="DAD86189.1"/>
    </source>
</evidence>
<feature type="domain" description="Baseplate J-like C-terminal" evidence="3">
    <location>
        <begin position="290"/>
        <end position="364"/>
    </location>
</feature>
<sequence length="372" mass="40045">MTLNDLQDVAFVDADKETVQAELIGLYTSITGRTLAQGDPVRLFLLTIAEIIIQQREFINYTGKQNLLKYAVGNNLDHLGILVGVGRLPASPAVTTVRFTLSEKRAVSTVIPAGTRVTAGDNVFFAIGADAAIPAGKLQMEVPASCTQTGTIGNGYLPGELSTLVDPVPFVASARNTTTSEGGSEIEDDESFREAIREAPEKFPTTGPSGAYEYYAKRASSLISDVLVWSPEAGKVEIRPLLEGGRVPGEEILNLVKAACNDKTVRPLTDRVSVQAPTVKNYDIQVTYYIGADSESFSATIQQAVTEAVNQYVEWQKEKLGRDINPSQLMKNIIEAGAKRAEITEPVFTKVENTEVAVADQISVAMGGIESE</sequence>
<reference evidence="4" key="1">
    <citation type="journal article" date="2021" name="Proc. Natl. Acad. Sci. U.S.A.">
        <title>A Catalog of Tens of Thousands of Viruses from Human Metagenomes Reveals Hidden Associations with Chronic Diseases.</title>
        <authorList>
            <person name="Tisza M.J."/>
            <person name="Buck C.B."/>
        </authorList>
    </citation>
    <scope>NUCLEOTIDE SEQUENCE</scope>
    <source>
        <strain evidence="4">CtUL28</strain>
    </source>
</reference>
<feature type="domain" description="Baseplate J-like central" evidence="2">
    <location>
        <begin position="204"/>
        <end position="276"/>
    </location>
</feature>
<dbReference type="Pfam" id="PF26079">
    <property type="entry name" value="Baseplate_J_C"/>
    <property type="match status" value="1"/>
</dbReference>
<evidence type="ECO:0000259" key="2">
    <source>
        <dbReference type="Pfam" id="PF26078"/>
    </source>
</evidence>
<dbReference type="Pfam" id="PF04865">
    <property type="entry name" value="Baseplate_J"/>
    <property type="match status" value="1"/>
</dbReference>
<feature type="domain" description="Baseplate protein J-like barrel" evidence="1">
    <location>
        <begin position="96"/>
        <end position="183"/>
    </location>
</feature>
<proteinExistence type="predicted"/>
<dbReference type="InterPro" id="IPR058530">
    <property type="entry name" value="Baseplate_J-like_C"/>
</dbReference>
<dbReference type="InterPro" id="IPR058531">
    <property type="entry name" value="Baseplate_J_M"/>
</dbReference>
<evidence type="ECO:0000259" key="3">
    <source>
        <dbReference type="Pfam" id="PF26079"/>
    </source>
</evidence>
<dbReference type="InterPro" id="IPR006949">
    <property type="entry name" value="Barrel_Baseplate_J-like"/>
</dbReference>
<dbReference type="PANTHER" id="PTHR35862:SF1">
    <property type="entry name" value="FELS-2 PROPHAGE PROTEIN"/>
    <property type="match status" value="1"/>
</dbReference>